<feature type="compositionally biased region" description="Polar residues" evidence="1">
    <location>
        <begin position="760"/>
        <end position="772"/>
    </location>
</feature>
<dbReference type="InterPro" id="IPR045092">
    <property type="entry name" value="Rrp6-like"/>
</dbReference>
<dbReference type="FunFam" id="3.30.420.10:FF:000079">
    <property type="entry name" value="Polynucleotidyl transferase ribonuclease H fold protein with HRDC domain"/>
    <property type="match status" value="1"/>
</dbReference>
<evidence type="ECO:0000259" key="2">
    <source>
        <dbReference type="PROSITE" id="PS50967"/>
    </source>
</evidence>
<dbReference type="InterPro" id="IPR002121">
    <property type="entry name" value="HRDC_dom"/>
</dbReference>
<accession>A0A7J6HGM1</accession>
<dbReference type="SUPFAM" id="SSF47819">
    <property type="entry name" value="HRDC-like"/>
    <property type="match status" value="1"/>
</dbReference>
<dbReference type="InterPro" id="IPR002562">
    <property type="entry name" value="3'-5'_exonuclease_dom"/>
</dbReference>
<proteinExistence type="predicted"/>
<dbReference type="EMBL" id="JAATIQ010000045">
    <property type="protein sequence ID" value="KAF4394456.1"/>
    <property type="molecule type" value="Genomic_DNA"/>
</dbReference>
<dbReference type="GO" id="GO:0071037">
    <property type="term" value="P:nuclear polyadenylation-dependent snRNA catabolic process"/>
    <property type="evidence" value="ECO:0007669"/>
    <property type="project" value="TreeGrafter"/>
</dbReference>
<dbReference type="Proteomes" id="UP000583929">
    <property type="component" value="Unassembled WGS sequence"/>
</dbReference>
<dbReference type="GO" id="GO:0071038">
    <property type="term" value="P:TRAMP-dependent tRNA surveillance pathway"/>
    <property type="evidence" value="ECO:0007669"/>
    <property type="project" value="TreeGrafter"/>
</dbReference>
<feature type="domain" description="HRDC" evidence="2">
    <location>
        <begin position="360"/>
        <end position="440"/>
    </location>
</feature>
<dbReference type="PANTHER" id="PTHR12124">
    <property type="entry name" value="POLYMYOSITIS/SCLERODERMA AUTOANTIGEN-RELATED"/>
    <property type="match status" value="1"/>
</dbReference>
<dbReference type="GO" id="GO:0071036">
    <property type="term" value="P:nuclear polyadenylation-dependent snoRNA catabolic process"/>
    <property type="evidence" value="ECO:0007669"/>
    <property type="project" value="TreeGrafter"/>
</dbReference>
<dbReference type="GO" id="GO:0071040">
    <property type="term" value="P:nuclear polyadenylation-dependent antisense transcript catabolic process"/>
    <property type="evidence" value="ECO:0007669"/>
    <property type="project" value="TreeGrafter"/>
</dbReference>
<evidence type="ECO:0000313" key="3">
    <source>
        <dbReference type="EMBL" id="KAF4394456.1"/>
    </source>
</evidence>
<dbReference type="GO" id="GO:0071035">
    <property type="term" value="P:nuclear polyadenylation-dependent rRNA catabolic process"/>
    <property type="evidence" value="ECO:0007669"/>
    <property type="project" value="TreeGrafter"/>
</dbReference>
<dbReference type="Gene3D" id="3.30.420.10">
    <property type="entry name" value="Ribonuclease H-like superfamily/Ribonuclease H"/>
    <property type="match status" value="1"/>
</dbReference>
<dbReference type="GO" id="GO:0000176">
    <property type="term" value="C:nuclear exosome (RNase complex)"/>
    <property type="evidence" value="ECO:0007669"/>
    <property type="project" value="TreeGrafter"/>
</dbReference>
<dbReference type="GO" id="GO:0071051">
    <property type="term" value="P:poly(A)-dependent snoRNA 3'-end processing"/>
    <property type="evidence" value="ECO:0007669"/>
    <property type="project" value="TreeGrafter"/>
</dbReference>
<dbReference type="InterPro" id="IPR036397">
    <property type="entry name" value="RNaseH_sf"/>
</dbReference>
<evidence type="ECO:0000313" key="4">
    <source>
        <dbReference type="Proteomes" id="UP000583929"/>
    </source>
</evidence>
<dbReference type="InterPro" id="IPR012337">
    <property type="entry name" value="RNaseH-like_sf"/>
</dbReference>
<dbReference type="SUPFAM" id="SSF53098">
    <property type="entry name" value="Ribonuclease H-like"/>
    <property type="match status" value="1"/>
</dbReference>
<dbReference type="InterPro" id="IPR010997">
    <property type="entry name" value="HRDC-like_sf"/>
</dbReference>
<dbReference type="GO" id="GO:0000467">
    <property type="term" value="P:exonucleolytic trimming to generate mature 3'-end of 5.8S rRNA from tricistronic rRNA transcript (SSU-rRNA, 5.8S rRNA, LSU-rRNA)"/>
    <property type="evidence" value="ECO:0007669"/>
    <property type="project" value="InterPro"/>
</dbReference>
<dbReference type="GO" id="GO:0000166">
    <property type="term" value="F:nucleotide binding"/>
    <property type="evidence" value="ECO:0007669"/>
    <property type="project" value="InterPro"/>
</dbReference>
<dbReference type="AlphaFoldDB" id="A0A7J6HGM1"/>
<dbReference type="SMART" id="SM00474">
    <property type="entry name" value="35EXOc"/>
    <property type="match status" value="1"/>
</dbReference>
<organism evidence="3 4">
    <name type="scientific">Cannabis sativa</name>
    <name type="common">Hemp</name>
    <name type="synonym">Marijuana</name>
    <dbReference type="NCBI Taxonomy" id="3483"/>
    <lineage>
        <taxon>Eukaryota</taxon>
        <taxon>Viridiplantae</taxon>
        <taxon>Streptophyta</taxon>
        <taxon>Embryophyta</taxon>
        <taxon>Tracheophyta</taxon>
        <taxon>Spermatophyta</taxon>
        <taxon>Magnoliopsida</taxon>
        <taxon>eudicotyledons</taxon>
        <taxon>Gunneridae</taxon>
        <taxon>Pentapetalae</taxon>
        <taxon>rosids</taxon>
        <taxon>fabids</taxon>
        <taxon>Rosales</taxon>
        <taxon>Cannabaceae</taxon>
        <taxon>Cannabis</taxon>
    </lineage>
</organism>
<protein>
    <recommendedName>
        <fullName evidence="2">HRDC domain-containing protein</fullName>
    </recommendedName>
</protein>
<gene>
    <name evidence="3" type="ORF">G4B88_018606</name>
</gene>
<evidence type="ECO:0000256" key="1">
    <source>
        <dbReference type="SAM" id="MobiDB-lite"/>
    </source>
</evidence>
<keyword evidence="4" id="KW-1185">Reference proteome</keyword>
<dbReference type="GO" id="GO:0071039">
    <property type="term" value="P:nuclear polyadenylation-dependent CUT catabolic process"/>
    <property type="evidence" value="ECO:0007669"/>
    <property type="project" value="TreeGrafter"/>
</dbReference>
<dbReference type="GO" id="GO:0000175">
    <property type="term" value="F:3'-5'-RNA exonuclease activity"/>
    <property type="evidence" value="ECO:0007669"/>
    <property type="project" value="InterPro"/>
</dbReference>
<dbReference type="GO" id="GO:0003727">
    <property type="term" value="F:single-stranded RNA binding"/>
    <property type="evidence" value="ECO:0007669"/>
    <property type="project" value="TreeGrafter"/>
</dbReference>
<comment type="caution">
    <text evidence="3">The sequence shown here is derived from an EMBL/GenBank/DDBJ whole genome shotgun (WGS) entry which is preliminary data.</text>
</comment>
<dbReference type="Pfam" id="PF00570">
    <property type="entry name" value="HRDC"/>
    <property type="match status" value="1"/>
</dbReference>
<dbReference type="GO" id="GO:0005730">
    <property type="term" value="C:nucleolus"/>
    <property type="evidence" value="ECO:0007669"/>
    <property type="project" value="TreeGrafter"/>
</dbReference>
<feature type="region of interest" description="Disordered" evidence="1">
    <location>
        <begin position="748"/>
        <end position="772"/>
    </location>
</feature>
<dbReference type="PANTHER" id="PTHR12124:SF68">
    <property type="entry name" value="PROTEIN RRP6-LIKE 3"/>
    <property type="match status" value="1"/>
</dbReference>
<dbReference type="Pfam" id="PF01612">
    <property type="entry name" value="DNA_pol_A_exo1"/>
    <property type="match status" value="1"/>
</dbReference>
<sequence>MDRLGGKLKVLLSIVSVSALSILIIAEYRRRRTLKCPRSSCYLQADHKPQFSFKRVLADNSYSLFKHFKITTDSTTSEKSLNLHPYEAEITSLLEYPRLEGLQLVGKNVDMKMNESYIWVDTELELKELVTVLSKEKVFGVDTEQHSLRSFLGFTALVQVSTLKEDYLIDTIALHDFMGLLRPVFANPSICKVFHGADNDVLWLQRDFHIYVVNLFDTAKACEVLSKPQKSLAYLLESYCGVITNKLLQVNQGSKFKLLVDILREDWRQRPLSMEMVQYARTDAHYLLYIANCLIAELEQQKNEKTSTDDKFHFVLEASRRSNTMCMQLFSKENEASPGESAALSIFSRRLNGRGNSIVSGGFQDVVRRLCAWRDLMARVHDESLRYVLSDQAIIALADNIPTSSKDICKAIGEADINADSSFTSLHPSPSPVVYSHLENLCDLLQDKIAYPDIFPTILQKCLGSHGSCPLSIFNYALLVSCNLKLPLVSKQKTVKNSKQFTRKASRALFVQKFSCKAPVYHNCRIYANDGRLLCYCDQKKLEWYLRRDLAKMVDENPPAIMLLFEPKGRPEDEDNDFYIQSKKNICVGCGERNHYLRYRIIPSCYRMHFPEHLKSHRSHDIVLLCVDCHEVAHATAEKYKKVVAKEYGVPLFVRKVVDSKEHQLKCESLEEAGVSPLQLRTAAMALLRHGPRMPSERREELTGVVMSYYGGRDISQDDLEKALLVGMNPYERRRLNKKKGISFNHAQNSSVTDIEHENSSSSMTTEVNISNSSDTKEECDFSLVKDVAIHCNSSYSDLGTDGNSPTIAEKSSNSNTYIISDANNVSCVKGDDDCANKSLPNGKVDYCPSKSDGSARSKHNSKLSLLGHGPHGKQVVDYILENEGDEGISQFCQKWRQVFVEAVHPRFLPAGWDIMHSMSMYTFIMLLLGFHPNFIPVTVVSTMVGGASENSASTILRTQHLTVPRLDELKWHGAKPVIKLVFS</sequence>
<dbReference type="PROSITE" id="PS50967">
    <property type="entry name" value="HRDC"/>
    <property type="match status" value="1"/>
</dbReference>
<name>A0A7J6HGM1_CANSA</name>
<dbReference type="Gene3D" id="1.10.150.80">
    <property type="entry name" value="HRDC domain"/>
    <property type="match status" value="1"/>
</dbReference>
<dbReference type="InterPro" id="IPR044876">
    <property type="entry name" value="HRDC_dom_sf"/>
</dbReference>
<dbReference type="GO" id="GO:0071044">
    <property type="term" value="P:histone mRNA catabolic process"/>
    <property type="evidence" value="ECO:0007669"/>
    <property type="project" value="TreeGrafter"/>
</dbReference>
<reference evidence="3 4" key="1">
    <citation type="journal article" date="2020" name="bioRxiv">
        <title>Sequence and annotation of 42 cannabis genomes reveals extensive copy number variation in cannabinoid synthesis and pathogen resistance genes.</title>
        <authorList>
            <person name="Mckernan K.J."/>
            <person name="Helbert Y."/>
            <person name="Kane L.T."/>
            <person name="Ebling H."/>
            <person name="Zhang L."/>
            <person name="Liu B."/>
            <person name="Eaton Z."/>
            <person name="Mclaughlin S."/>
            <person name="Kingan S."/>
            <person name="Baybayan P."/>
            <person name="Concepcion G."/>
            <person name="Jordan M."/>
            <person name="Riva A."/>
            <person name="Barbazuk W."/>
            <person name="Harkins T."/>
        </authorList>
    </citation>
    <scope>NUCLEOTIDE SEQUENCE [LARGE SCALE GENOMIC DNA]</scope>
    <source>
        <strain evidence="4">cv. Jamaican Lion 4</strain>
        <tissue evidence="3">Leaf</tissue>
    </source>
</reference>